<dbReference type="SUPFAM" id="SSF55811">
    <property type="entry name" value="Nudix"/>
    <property type="match status" value="1"/>
</dbReference>
<feature type="domain" description="Nudix hydrolase" evidence="2">
    <location>
        <begin position="93"/>
        <end position="221"/>
    </location>
</feature>
<dbReference type="PANTHER" id="PTHR21340:SF0">
    <property type="entry name" value="BIS(5'-NUCLEOSYL)-TETRAPHOSPHATASE [ASYMMETRICAL]"/>
    <property type="match status" value="1"/>
</dbReference>
<dbReference type="RefSeq" id="WP_283343121.1">
    <property type="nucleotide sequence ID" value="NZ_JASHIF010000002.1"/>
</dbReference>
<dbReference type="InterPro" id="IPR051325">
    <property type="entry name" value="Nudix_hydrolase_domain"/>
</dbReference>
<dbReference type="PROSITE" id="PS51462">
    <property type="entry name" value="NUDIX"/>
    <property type="match status" value="1"/>
</dbReference>
<dbReference type="Gene3D" id="3.90.79.10">
    <property type="entry name" value="Nucleoside Triphosphate Pyrophosphohydrolase"/>
    <property type="match status" value="1"/>
</dbReference>
<proteinExistence type="predicted"/>
<name>A0ABT6Y2N0_9BACT</name>
<sequence>MIIFIDDRPIKVISQKKAKSLTTTDFEHLIDAKLESIRPEKLHGHVLILNVILPTINKLFTILKEHDLPHFLSITLVTADRDMTEEQIKAQYKVIKAAGGVVRNEKGDLLLMYRLKKWDLPKGKLDKGEKSKNGAVREVEEECNVKVRLEEKICTTFHTYTYKNEHILKQTKWYSMEIVDASKMKPQIEEDIEKLEWMDRKQVHTALINSYSSIRYVVKRYFYEGEDKWEI</sequence>
<organism evidence="3 4">
    <name type="scientific">Flectobacillus roseus</name>
    <dbReference type="NCBI Taxonomy" id="502259"/>
    <lineage>
        <taxon>Bacteria</taxon>
        <taxon>Pseudomonadati</taxon>
        <taxon>Bacteroidota</taxon>
        <taxon>Cytophagia</taxon>
        <taxon>Cytophagales</taxon>
        <taxon>Flectobacillaceae</taxon>
        <taxon>Flectobacillus</taxon>
    </lineage>
</organism>
<dbReference type="PANTHER" id="PTHR21340">
    <property type="entry name" value="DIADENOSINE 5,5-P1,P4-TETRAPHOSPHATE PYROPHOSPHOHYDROLASE MUTT"/>
    <property type="match status" value="1"/>
</dbReference>
<protein>
    <submittedName>
        <fullName evidence="3">NUDIX domain-containing protein</fullName>
    </submittedName>
</protein>
<dbReference type="InterPro" id="IPR000086">
    <property type="entry name" value="NUDIX_hydrolase_dom"/>
</dbReference>
<evidence type="ECO:0000313" key="3">
    <source>
        <dbReference type="EMBL" id="MDI9857824.1"/>
    </source>
</evidence>
<reference evidence="3 4" key="1">
    <citation type="submission" date="2023-05" db="EMBL/GenBank/DDBJ databases">
        <title>Novel species of genus Flectobacillus isolated from stream in China.</title>
        <authorList>
            <person name="Lu H."/>
        </authorList>
    </citation>
    <scope>NUCLEOTIDE SEQUENCE [LARGE SCALE GENOMIC DNA]</scope>
    <source>
        <strain evidence="3 4">KCTC 42575</strain>
    </source>
</reference>
<evidence type="ECO:0000256" key="1">
    <source>
        <dbReference type="ARBA" id="ARBA00022801"/>
    </source>
</evidence>
<comment type="caution">
    <text evidence="3">The sequence shown here is derived from an EMBL/GenBank/DDBJ whole genome shotgun (WGS) entry which is preliminary data.</text>
</comment>
<keyword evidence="4" id="KW-1185">Reference proteome</keyword>
<dbReference type="EMBL" id="JASHIF010000002">
    <property type="protein sequence ID" value="MDI9857824.1"/>
    <property type="molecule type" value="Genomic_DNA"/>
</dbReference>
<dbReference type="InterPro" id="IPR015797">
    <property type="entry name" value="NUDIX_hydrolase-like_dom_sf"/>
</dbReference>
<gene>
    <name evidence="3" type="ORF">QM524_01260</name>
</gene>
<dbReference type="Proteomes" id="UP001236507">
    <property type="component" value="Unassembled WGS sequence"/>
</dbReference>
<evidence type="ECO:0000259" key="2">
    <source>
        <dbReference type="PROSITE" id="PS51462"/>
    </source>
</evidence>
<keyword evidence="1" id="KW-0378">Hydrolase</keyword>
<dbReference type="Pfam" id="PF00293">
    <property type="entry name" value="NUDIX"/>
    <property type="match status" value="1"/>
</dbReference>
<evidence type="ECO:0000313" key="4">
    <source>
        <dbReference type="Proteomes" id="UP001236507"/>
    </source>
</evidence>
<dbReference type="CDD" id="cd03673">
    <property type="entry name" value="NUDIX_Ap6A_hydrolase"/>
    <property type="match status" value="1"/>
</dbReference>
<dbReference type="PROSITE" id="PS00893">
    <property type="entry name" value="NUDIX_BOX"/>
    <property type="match status" value="1"/>
</dbReference>
<dbReference type="InterPro" id="IPR020084">
    <property type="entry name" value="NUDIX_hydrolase_CS"/>
</dbReference>
<accession>A0ABT6Y2N0</accession>